<dbReference type="GO" id="GO:0009099">
    <property type="term" value="P:L-valine biosynthetic process"/>
    <property type="evidence" value="ECO:0007669"/>
    <property type="project" value="TreeGrafter"/>
</dbReference>
<feature type="domain" description="Thiamine pyrophosphate enzyme N-terminal TPP-binding" evidence="7">
    <location>
        <begin position="12"/>
        <end position="126"/>
    </location>
</feature>
<evidence type="ECO:0000313" key="9">
    <source>
        <dbReference type="Proteomes" id="UP000222818"/>
    </source>
</evidence>
<dbReference type="FunFam" id="3.40.50.970:FF:000007">
    <property type="entry name" value="Acetolactate synthase"/>
    <property type="match status" value="1"/>
</dbReference>
<evidence type="ECO:0000256" key="2">
    <source>
        <dbReference type="ARBA" id="ARBA00007812"/>
    </source>
</evidence>
<organism evidence="8 9">
    <name type="scientific">Candidatus Tremblayella phenacoccinincola</name>
    <dbReference type="NCBI Taxonomy" id="1010676"/>
    <lineage>
        <taxon>Bacteria</taxon>
        <taxon>Pseudomonadati</taxon>
        <taxon>Pseudomonadota</taxon>
        <taxon>Betaproteobacteria</taxon>
        <taxon>Candidatus Tremblayella</taxon>
    </lineage>
</organism>
<dbReference type="SUPFAM" id="SSF52518">
    <property type="entry name" value="Thiamin diphosphate-binding fold (THDP-binding)"/>
    <property type="match status" value="2"/>
</dbReference>
<keyword evidence="9" id="KW-1185">Reference proteome</keyword>
<evidence type="ECO:0000256" key="3">
    <source>
        <dbReference type="ARBA" id="ARBA00023052"/>
    </source>
</evidence>
<dbReference type="Pfam" id="PF02776">
    <property type="entry name" value="TPP_enzyme_N"/>
    <property type="match status" value="1"/>
</dbReference>
<dbReference type="GO" id="GO:0009097">
    <property type="term" value="P:isoleucine biosynthetic process"/>
    <property type="evidence" value="ECO:0007669"/>
    <property type="project" value="TreeGrafter"/>
</dbReference>
<feature type="domain" description="Thiamine pyrophosphate enzyme central" evidence="5">
    <location>
        <begin position="219"/>
        <end position="344"/>
    </location>
</feature>
<dbReference type="AlphaFoldDB" id="A0A2G0V746"/>
<dbReference type="InterPro" id="IPR045229">
    <property type="entry name" value="TPP_enz"/>
</dbReference>
<dbReference type="SUPFAM" id="SSF52467">
    <property type="entry name" value="DHS-like NAD/FAD-binding domain"/>
    <property type="match status" value="1"/>
</dbReference>
<dbReference type="Pfam" id="PF00205">
    <property type="entry name" value="TPP_enzyme_M"/>
    <property type="match status" value="1"/>
</dbReference>
<keyword evidence="8" id="KW-0808">Transferase</keyword>
<dbReference type="GO" id="GO:0003984">
    <property type="term" value="F:acetolactate synthase activity"/>
    <property type="evidence" value="ECO:0007669"/>
    <property type="project" value="UniProtKB-EC"/>
</dbReference>
<dbReference type="InterPro" id="IPR000399">
    <property type="entry name" value="TPP-bd_CS"/>
</dbReference>
<accession>A0A2G0V746</accession>
<evidence type="ECO:0000256" key="4">
    <source>
        <dbReference type="RuleBase" id="RU362132"/>
    </source>
</evidence>
<protein>
    <submittedName>
        <fullName evidence="8">Acetolactate synthase isozyme 3 large subunit</fullName>
        <ecNumber evidence="8">2.2.1.6</ecNumber>
    </submittedName>
</protein>
<dbReference type="OrthoDB" id="2254214at2"/>
<comment type="caution">
    <text evidence="8">The sequence shown here is derived from an EMBL/GenBank/DDBJ whole genome shotgun (WGS) entry which is preliminary data.</text>
</comment>
<dbReference type="Proteomes" id="UP000222818">
    <property type="component" value="Unassembled WGS sequence"/>
</dbReference>
<dbReference type="EC" id="2.2.1.6" evidence="8"/>
<dbReference type="PANTHER" id="PTHR18968">
    <property type="entry name" value="THIAMINE PYROPHOSPHATE ENZYMES"/>
    <property type="match status" value="1"/>
</dbReference>
<evidence type="ECO:0000259" key="7">
    <source>
        <dbReference type="Pfam" id="PF02776"/>
    </source>
</evidence>
<dbReference type="GO" id="GO:0030976">
    <property type="term" value="F:thiamine pyrophosphate binding"/>
    <property type="evidence" value="ECO:0007669"/>
    <property type="project" value="InterPro"/>
</dbReference>
<feature type="domain" description="Thiamine pyrophosphate enzyme TPP-binding" evidence="6">
    <location>
        <begin position="403"/>
        <end position="548"/>
    </location>
</feature>
<dbReference type="RefSeq" id="WP_099336832.1">
    <property type="nucleotide sequence ID" value="NZ_MKGN01000010.1"/>
</dbReference>
<dbReference type="PROSITE" id="PS00187">
    <property type="entry name" value="TPP_ENZYMES"/>
    <property type="match status" value="1"/>
</dbReference>
<dbReference type="EMBL" id="MKGN01000010">
    <property type="protein sequence ID" value="PHN16289.1"/>
    <property type="molecule type" value="Genomic_DNA"/>
</dbReference>
<dbReference type="InterPro" id="IPR029061">
    <property type="entry name" value="THDP-binding"/>
</dbReference>
<name>A0A2G0V746_9PROT</name>
<evidence type="ECO:0000256" key="1">
    <source>
        <dbReference type="ARBA" id="ARBA00001964"/>
    </source>
</evidence>
<dbReference type="GO" id="GO:0000287">
    <property type="term" value="F:magnesium ion binding"/>
    <property type="evidence" value="ECO:0007669"/>
    <property type="project" value="InterPro"/>
</dbReference>
<dbReference type="InterPro" id="IPR012001">
    <property type="entry name" value="Thiamin_PyroP_enz_TPP-bd_dom"/>
</dbReference>
<evidence type="ECO:0000259" key="5">
    <source>
        <dbReference type="Pfam" id="PF00205"/>
    </source>
</evidence>
<dbReference type="InterPro" id="IPR012000">
    <property type="entry name" value="Thiamin_PyroP_enz_cen_dom"/>
</dbReference>
<reference evidence="8 9" key="1">
    <citation type="journal article" date="2017" name="ISME J.">
        <title>Tremblaya phenacola PPER: an evolutionary beta-gammaproteobacterium collage.</title>
        <authorList>
            <person name="Gil R."/>
            <person name="Vargas-Chavez C."/>
            <person name="Lopez-Madrigal S."/>
            <person name="Santos-Garcia D."/>
            <person name="Latorre A."/>
            <person name="Moya A."/>
        </authorList>
    </citation>
    <scope>NUCLEOTIDE SEQUENCE [LARGE SCALE GENOMIC DNA]</scope>
    <source>
        <strain evidence="8 9">PPER</strain>
    </source>
</reference>
<dbReference type="InterPro" id="IPR029035">
    <property type="entry name" value="DHS-like_NAD/FAD-binding_dom"/>
</dbReference>
<dbReference type="Pfam" id="PF02775">
    <property type="entry name" value="TPP_enzyme_C"/>
    <property type="match status" value="1"/>
</dbReference>
<dbReference type="Gene3D" id="3.40.50.970">
    <property type="match status" value="2"/>
</dbReference>
<evidence type="ECO:0000259" key="6">
    <source>
        <dbReference type="Pfam" id="PF02775"/>
    </source>
</evidence>
<sequence length="580" mass="64599">MDKKSKQLSIIGASVLVEVLSKTNINPIWGYPGGSVLNVYDELYKQPKLTHVLVRNEQTAVYAASISFKLSKKPGICLVTSGPGITNAITGIVASLSDSHPLLILSGQVPLKTIGKQAFQECDTVNITRTCTKRNFLIRRIQNIHKVLKEAMYVSNNNKTSPVLADFPKSVSKTLFVCLNEIPPQTHDCFYKREPLSQCSQQLKQCQNAKASIIPLSSHLSASNRPLLYIGGGLNNYSTLPELKKTLNSIGAPSTNTLMNFGTQRTRFNLGMLGMHGKYFSNLSIHYCDLLIAVGSRFDDRAIGNINHFNSIPRSISYINVDLSIKRSFKFNVVILEPIKHTFRNLISLLTRCSTKRIYSPWLHLIKSWKHQSSVVNRSLVSLKDMFYVLEKTTRRQAIICSDVGQHQMWVAQHFNLHHGKWLNSGGLGAMGSGLSFALGAKVIIPKADVVCFIGDGSIQMNLQEFSTLKQLNAPITVLILNNKSLGMVKQWQRIEHNGRFSQSTMKTSVNFTNISRSYGHFGLRLGSLKRLVPTFIEAVNQKGCSVVLDISLSEHESVWPMVQSGKGITNMLLRHTDVN</sequence>
<dbReference type="GO" id="GO:0050660">
    <property type="term" value="F:flavin adenine dinucleotide binding"/>
    <property type="evidence" value="ECO:0007669"/>
    <property type="project" value="TreeGrafter"/>
</dbReference>
<keyword evidence="3 4" id="KW-0786">Thiamine pyrophosphate</keyword>
<dbReference type="Gene3D" id="3.40.50.1220">
    <property type="entry name" value="TPP-binding domain"/>
    <property type="match status" value="1"/>
</dbReference>
<dbReference type="PANTHER" id="PTHR18968:SF13">
    <property type="entry name" value="ACETOLACTATE SYNTHASE CATALYTIC SUBUNIT, MITOCHONDRIAL"/>
    <property type="match status" value="1"/>
</dbReference>
<gene>
    <name evidence="8" type="primary">ilvI</name>
    <name evidence="8" type="ORF">TPPER_00090</name>
</gene>
<dbReference type="CDD" id="cd07035">
    <property type="entry name" value="TPP_PYR_POX_like"/>
    <property type="match status" value="1"/>
</dbReference>
<proteinExistence type="inferred from homology"/>
<comment type="cofactor">
    <cofactor evidence="1">
        <name>thiamine diphosphate</name>
        <dbReference type="ChEBI" id="CHEBI:58937"/>
    </cofactor>
</comment>
<dbReference type="GO" id="GO:0005948">
    <property type="term" value="C:acetolactate synthase complex"/>
    <property type="evidence" value="ECO:0007669"/>
    <property type="project" value="TreeGrafter"/>
</dbReference>
<evidence type="ECO:0000313" key="8">
    <source>
        <dbReference type="EMBL" id="PHN16289.1"/>
    </source>
</evidence>
<comment type="similarity">
    <text evidence="2 4">Belongs to the TPP enzyme family.</text>
</comment>
<dbReference type="InterPro" id="IPR011766">
    <property type="entry name" value="TPP_enzyme_TPP-bd"/>
</dbReference>